<evidence type="ECO:0000256" key="1">
    <source>
        <dbReference type="SAM" id="Phobius"/>
    </source>
</evidence>
<evidence type="ECO:0008006" key="4">
    <source>
        <dbReference type="Google" id="ProtNLM"/>
    </source>
</evidence>
<evidence type="ECO:0000313" key="3">
    <source>
        <dbReference type="Proteomes" id="UP001516023"/>
    </source>
</evidence>
<feature type="transmembrane region" description="Helical" evidence="1">
    <location>
        <begin position="102"/>
        <end position="124"/>
    </location>
</feature>
<keyword evidence="3" id="KW-1185">Reference proteome</keyword>
<feature type="transmembrane region" description="Helical" evidence="1">
    <location>
        <begin position="226"/>
        <end position="251"/>
    </location>
</feature>
<feature type="transmembrane region" description="Helical" evidence="1">
    <location>
        <begin position="145"/>
        <end position="166"/>
    </location>
</feature>
<name>A0ABD3PRD3_9STRA</name>
<proteinExistence type="predicted"/>
<feature type="transmembrane region" description="Helical" evidence="1">
    <location>
        <begin position="257"/>
        <end position="276"/>
    </location>
</feature>
<comment type="caution">
    <text evidence="2">The sequence shown here is derived from an EMBL/GenBank/DDBJ whole genome shotgun (WGS) entry which is preliminary data.</text>
</comment>
<feature type="transmembrane region" description="Helical" evidence="1">
    <location>
        <begin position="26"/>
        <end position="48"/>
    </location>
</feature>
<feature type="transmembrane region" description="Helical" evidence="1">
    <location>
        <begin position="186"/>
        <end position="214"/>
    </location>
</feature>
<keyword evidence="1" id="KW-1133">Transmembrane helix</keyword>
<reference evidence="2 3" key="1">
    <citation type="journal article" date="2020" name="G3 (Bethesda)">
        <title>Improved Reference Genome for Cyclotella cryptica CCMP332, a Model for Cell Wall Morphogenesis, Salinity Adaptation, and Lipid Production in Diatoms (Bacillariophyta).</title>
        <authorList>
            <person name="Roberts W.R."/>
            <person name="Downey K.M."/>
            <person name="Ruck E.C."/>
            <person name="Traller J.C."/>
            <person name="Alverson A.J."/>
        </authorList>
    </citation>
    <scope>NUCLEOTIDE SEQUENCE [LARGE SCALE GENOMIC DNA]</scope>
    <source>
        <strain evidence="2 3">CCMP332</strain>
    </source>
</reference>
<accession>A0ABD3PRD3</accession>
<gene>
    <name evidence="2" type="ORF">HJC23_002905</name>
</gene>
<sequence>MRELQIDVYVNAVEVNDSDRTLFVKLILWTTANGISMISTWALIIAIARSPKARRVPFNLYLVFSILPDAYKNTAGFAANLANLLTANGSPNACTVIGWNDAYWWCANFWMACVVFVHLHELLLAVKNAKRHEPPKISRVIKESLTVHTFSAAIASLTLIPVSWIPKATGLSGCEAYPQHGNSGQYIFYWAFFMPATAFVPTLCVTAFCIDVWWRNLLPVNGKTRSLLFYFARLLSVIYIVAIAVIVSFLFGGWVQAVAFAVFNLIGFFSVCLSLIKKDIMKAWNQMWRCQSPNGEVGPNDHSGAQMGPVDETVPRLNRDVRICPSTFPLFFVDNITRSIQSVRNLAMSLPLHYHVGNDDSTKNNGCVVRFQDDTLMNVDVGHAENNV</sequence>
<dbReference type="EMBL" id="JABMIG020000130">
    <property type="protein sequence ID" value="KAL3790279.1"/>
    <property type="molecule type" value="Genomic_DNA"/>
</dbReference>
<keyword evidence="1" id="KW-0812">Transmembrane</keyword>
<protein>
    <recommendedName>
        <fullName evidence="4">G-protein coupled receptors family 2 profile 2 domain-containing protein</fullName>
    </recommendedName>
</protein>
<keyword evidence="1" id="KW-0472">Membrane</keyword>
<dbReference type="AlphaFoldDB" id="A0ABD3PRD3"/>
<feature type="transmembrane region" description="Helical" evidence="1">
    <location>
        <begin position="60"/>
        <end position="82"/>
    </location>
</feature>
<evidence type="ECO:0000313" key="2">
    <source>
        <dbReference type="EMBL" id="KAL3790279.1"/>
    </source>
</evidence>
<organism evidence="2 3">
    <name type="scientific">Cyclotella cryptica</name>
    <dbReference type="NCBI Taxonomy" id="29204"/>
    <lineage>
        <taxon>Eukaryota</taxon>
        <taxon>Sar</taxon>
        <taxon>Stramenopiles</taxon>
        <taxon>Ochrophyta</taxon>
        <taxon>Bacillariophyta</taxon>
        <taxon>Coscinodiscophyceae</taxon>
        <taxon>Thalassiosirophycidae</taxon>
        <taxon>Stephanodiscales</taxon>
        <taxon>Stephanodiscaceae</taxon>
        <taxon>Cyclotella</taxon>
    </lineage>
</organism>
<dbReference type="Proteomes" id="UP001516023">
    <property type="component" value="Unassembled WGS sequence"/>
</dbReference>